<reference evidence="5 6" key="1">
    <citation type="journal article" date="2024" name="Microbiology">
        <title>Methylomarinum rosea sp. nov., a novel halophilic methanotrophic bacterium from the hypersaline Lake Elton.</title>
        <authorList>
            <person name="Suleimanov R.Z."/>
            <person name="Oshkin I.Y."/>
            <person name="Danilova O.V."/>
            <person name="Suzina N.E."/>
            <person name="Dedysh S.N."/>
        </authorList>
    </citation>
    <scope>NUCLEOTIDE SEQUENCE [LARGE SCALE GENOMIC DNA]</scope>
    <source>
        <strain evidence="5 6">Ch1-1</strain>
    </source>
</reference>
<organism evidence="5 6">
    <name type="scientific">Methylomarinum roseum</name>
    <dbReference type="NCBI Taxonomy" id="3067653"/>
    <lineage>
        <taxon>Bacteria</taxon>
        <taxon>Pseudomonadati</taxon>
        <taxon>Pseudomonadota</taxon>
        <taxon>Gammaproteobacteria</taxon>
        <taxon>Methylococcales</taxon>
        <taxon>Methylococcaceae</taxon>
        <taxon>Methylomarinum</taxon>
    </lineage>
</organism>
<evidence type="ECO:0000259" key="3">
    <source>
        <dbReference type="Pfam" id="PF01408"/>
    </source>
</evidence>
<dbReference type="GO" id="GO:0016491">
    <property type="term" value="F:oxidoreductase activity"/>
    <property type="evidence" value="ECO:0007669"/>
    <property type="project" value="UniProtKB-KW"/>
</dbReference>
<protein>
    <submittedName>
        <fullName evidence="5">Gfo/Idh/MocA family oxidoreductase</fullName>
    </submittedName>
</protein>
<proteinExistence type="inferred from homology"/>
<keyword evidence="2" id="KW-0560">Oxidoreductase</keyword>
<evidence type="ECO:0000259" key="4">
    <source>
        <dbReference type="Pfam" id="PF22725"/>
    </source>
</evidence>
<dbReference type="Gene3D" id="3.40.50.720">
    <property type="entry name" value="NAD(P)-binding Rossmann-like Domain"/>
    <property type="match status" value="1"/>
</dbReference>
<dbReference type="Pfam" id="PF22725">
    <property type="entry name" value="GFO_IDH_MocA_C3"/>
    <property type="match status" value="1"/>
</dbReference>
<dbReference type="KEGG" id="mech:Q9L42_008630"/>
<dbReference type="InterPro" id="IPR050984">
    <property type="entry name" value="Gfo/Idh/MocA_domain"/>
</dbReference>
<dbReference type="Gene3D" id="3.30.360.10">
    <property type="entry name" value="Dihydrodipicolinate Reductase, domain 2"/>
    <property type="match status" value="1"/>
</dbReference>
<gene>
    <name evidence="5" type="ORF">Q9L42_008630</name>
</gene>
<keyword evidence="6" id="KW-1185">Reference proteome</keyword>
<dbReference type="InterPro" id="IPR000683">
    <property type="entry name" value="Gfo/Idh/MocA-like_OxRdtase_N"/>
</dbReference>
<dbReference type="InterPro" id="IPR055170">
    <property type="entry name" value="GFO_IDH_MocA-like_dom"/>
</dbReference>
<dbReference type="PANTHER" id="PTHR22604">
    <property type="entry name" value="OXIDOREDUCTASES"/>
    <property type="match status" value="1"/>
</dbReference>
<dbReference type="GO" id="GO:0000166">
    <property type="term" value="F:nucleotide binding"/>
    <property type="evidence" value="ECO:0007669"/>
    <property type="project" value="InterPro"/>
</dbReference>
<evidence type="ECO:0000313" key="5">
    <source>
        <dbReference type="EMBL" id="XBS22175.1"/>
    </source>
</evidence>
<dbReference type="SUPFAM" id="SSF51735">
    <property type="entry name" value="NAD(P)-binding Rossmann-fold domains"/>
    <property type="match status" value="1"/>
</dbReference>
<dbReference type="EMBL" id="CP157743">
    <property type="protein sequence ID" value="XBS22175.1"/>
    <property type="molecule type" value="Genomic_DNA"/>
</dbReference>
<dbReference type="Proteomes" id="UP001225378">
    <property type="component" value="Chromosome"/>
</dbReference>
<name>A0AAU7NZ13_9GAMM</name>
<comment type="similarity">
    <text evidence="1">Belongs to the Gfo/Idh/MocA family.</text>
</comment>
<evidence type="ECO:0000256" key="1">
    <source>
        <dbReference type="ARBA" id="ARBA00010928"/>
    </source>
</evidence>
<dbReference type="InterPro" id="IPR036291">
    <property type="entry name" value="NAD(P)-bd_dom_sf"/>
</dbReference>
<feature type="domain" description="Gfo/Idh/MocA-like oxidoreductase N-terminal" evidence="3">
    <location>
        <begin position="7"/>
        <end position="130"/>
    </location>
</feature>
<dbReference type="PANTHER" id="PTHR22604:SF105">
    <property type="entry name" value="TRANS-1,2-DIHYDROBENZENE-1,2-DIOL DEHYDROGENASE"/>
    <property type="match status" value="1"/>
</dbReference>
<sequence length="337" mass="37419">MNESSKLRWGILGAARINQKLLPAIVEAGNSRLMAIASRRPGAAAETLAQYAPEQQDVKTYDDPELLLNDPDIQAVYLPMANHEHAEWALRAIEQGKHVLCEKPLALKPTDIEAIEAAAAKHRVTVMEGFMYRFHPQHGRVKELIDSGLIGEIRSVRTCFSFMMKPARLYRIENDVENGGGAMWDIGCYAIHSARMFFDHPPLAATAMAKYVDSGADVSNSGVLDFGDGKYAQFDFSFERARRSEYEIIGTEGGLKCHNVWAMPEDTPVISWWTEDGRQDEEKLTPASHFRLEIEHFSDCVLNGKAPALSLTDAQDNCRTIVAVLESAASGQRVKIA</sequence>
<dbReference type="RefSeq" id="WP_305908845.1">
    <property type="nucleotide sequence ID" value="NZ_CP157743.1"/>
</dbReference>
<evidence type="ECO:0000313" key="6">
    <source>
        <dbReference type="Proteomes" id="UP001225378"/>
    </source>
</evidence>
<accession>A0AAU7NZ13</accession>
<dbReference type="Pfam" id="PF01408">
    <property type="entry name" value="GFO_IDH_MocA"/>
    <property type="match status" value="1"/>
</dbReference>
<feature type="domain" description="GFO/IDH/MocA-like oxidoreductase" evidence="4">
    <location>
        <begin position="140"/>
        <end position="255"/>
    </location>
</feature>
<dbReference type="AlphaFoldDB" id="A0AAU7NZ13"/>
<dbReference type="SUPFAM" id="SSF55347">
    <property type="entry name" value="Glyceraldehyde-3-phosphate dehydrogenase-like, C-terminal domain"/>
    <property type="match status" value="1"/>
</dbReference>
<evidence type="ECO:0000256" key="2">
    <source>
        <dbReference type="ARBA" id="ARBA00023002"/>
    </source>
</evidence>